<dbReference type="EMBL" id="MTKS01000116">
    <property type="protein sequence ID" value="RWX51563.1"/>
    <property type="molecule type" value="Genomic_DNA"/>
</dbReference>
<protein>
    <recommendedName>
        <fullName evidence="3">IrrE N-terminal-like domain-containing protein</fullName>
    </recommendedName>
</protein>
<gene>
    <name evidence="1" type="ORF">VU01_11167</name>
</gene>
<evidence type="ECO:0000313" key="1">
    <source>
        <dbReference type="EMBL" id="RWX51563.1"/>
    </source>
</evidence>
<keyword evidence="2" id="KW-1185">Reference proteome</keyword>
<reference evidence="1 2" key="1">
    <citation type="submission" date="2017-01" db="EMBL/GenBank/DDBJ databases">
        <title>The cable genome- insights into the physiology and evolution of filamentous bacteria capable of sulfide oxidation via long distance electron transfer.</title>
        <authorList>
            <person name="Schreiber L."/>
            <person name="Bjerg J.T."/>
            <person name="Boggild A."/>
            <person name="Van De Vossenberg J."/>
            <person name="Meysman F."/>
            <person name="Nielsen L.P."/>
            <person name="Schramm A."/>
            <person name="Kjeldsen K.U."/>
        </authorList>
    </citation>
    <scope>NUCLEOTIDE SEQUENCE [LARGE SCALE GENOMIC DNA]</scope>
    <source>
        <strain evidence="1">A5</strain>
    </source>
</reference>
<comment type="caution">
    <text evidence="1">The sequence shown here is derived from an EMBL/GenBank/DDBJ whole genome shotgun (WGS) entry which is preliminary data.</text>
</comment>
<sequence length="106" mass="12534">MLSYNNKADLVTKINDSIFVSFFGKKHLTDTLFHEIGHLVYEKKSHKVKKNESETFAEEYALNLYYKAYPLQKHLGNLTNIIYKSLYSSRIEHDNQKRISYNQSLQ</sequence>
<evidence type="ECO:0008006" key="3">
    <source>
        <dbReference type="Google" id="ProtNLM"/>
    </source>
</evidence>
<evidence type="ECO:0000313" key="2">
    <source>
        <dbReference type="Proteomes" id="UP000288892"/>
    </source>
</evidence>
<organism evidence="1 2">
    <name type="scientific">Candidatus Electrothrix marina</name>
    <dbReference type="NCBI Taxonomy" id="1859130"/>
    <lineage>
        <taxon>Bacteria</taxon>
        <taxon>Pseudomonadati</taxon>
        <taxon>Thermodesulfobacteriota</taxon>
        <taxon>Desulfobulbia</taxon>
        <taxon>Desulfobulbales</taxon>
        <taxon>Desulfobulbaceae</taxon>
        <taxon>Candidatus Electrothrix</taxon>
    </lineage>
</organism>
<dbReference type="AlphaFoldDB" id="A0A444JET5"/>
<proteinExistence type="predicted"/>
<name>A0A444JET5_9BACT</name>
<accession>A0A444JET5</accession>
<dbReference type="Proteomes" id="UP000288892">
    <property type="component" value="Unassembled WGS sequence"/>
</dbReference>